<evidence type="ECO:0000313" key="3">
    <source>
        <dbReference type="Proteomes" id="UP001157440"/>
    </source>
</evidence>
<evidence type="ECO:0000313" key="2">
    <source>
        <dbReference type="EMBL" id="GLS70527.1"/>
    </source>
</evidence>
<sequence>MTTGPDRDIFMLNFARGSVALAALFLAGPALAQGKPLAPPASDAMPPVELTISMKDGKPVCDPAELKLPADTNIALHIVSSADAPVTITAPGQFENGLVLHADGDLVHVASEKGYTVKQNGQGTLRLRTMKAGQEEYACTSTRKADAPFKGKLVLSPPAN</sequence>
<feature type="signal peptide" evidence="1">
    <location>
        <begin position="1"/>
        <end position="32"/>
    </location>
</feature>
<dbReference type="Proteomes" id="UP001157440">
    <property type="component" value="Unassembled WGS sequence"/>
</dbReference>
<proteinExistence type="predicted"/>
<feature type="chain" id="PRO_5041328571" description="Anaerobic typically selenocysteine-containing protein" evidence="1">
    <location>
        <begin position="33"/>
        <end position="160"/>
    </location>
</feature>
<name>A0AA37WSP2_9HYPH</name>
<organism evidence="2 3">
    <name type="scientific">Methylobacterium tardum</name>
    <dbReference type="NCBI Taxonomy" id="374432"/>
    <lineage>
        <taxon>Bacteria</taxon>
        <taxon>Pseudomonadati</taxon>
        <taxon>Pseudomonadota</taxon>
        <taxon>Alphaproteobacteria</taxon>
        <taxon>Hyphomicrobiales</taxon>
        <taxon>Methylobacteriaceae</taxon>
        <taxon>Methylobacterium</taxon>
    </lineage>
</organism>
<dbReference type="AlphaFoldDB" id="A0AA37WSP2"/>
<keyword evidence="3" id="KW-1185">Reference proteome</keyword>
<evidence type="ECO:0008006" key="4">
    <source>
        <dbReference type="Google" id="ProtNLM"/>
    </source>
</evidence>
<comment type="caution">
    <text evidence="2">The sequence shown here is derived from an EMBL/GenBank/DDBJ whole genome shotgun (WGS) entry which is preliminary data.</text>
</comment>
<reference evidence="3" key="1">
    <citation type="journal article" date="2019" name="Int. J. Syst. Evol. Microbiol.">
        <title>The Global Catalogue of Microorganisms (GCM) 10K type strain sequencing project: providing services to taxonomists for standard genome sequencing and annotation.</title>
        <authorList>
            <consortium name="The Broad Institute Genomics Platform"/>
            <consortium name="The Broad Institute Genome Sequencing Center for Infectious Disease"/>
            <person name="Wu L."/>
            <person name="Ma J."/>
        </authorList>
    </citation>
    <scope>NUCLEOTIDE SEQUENCE [LARGE SCALE GENOMIC DNA]</scope>
    <source>
        <strain evidence="3">NBRC 103632</strain>
    </source>
</reference>
<gene>
    <name evidence="2" type="ORF">GCM10007890_25400</name>
</gene>
<keyword evidence="1" id="KW-0732">Signal</keyword>
<protein>
    <recommendedName>
        <fullName evidence="4">Anaerobic typically selenocysteine-containing protein</fullName>
    </recommendedName>
</protein>
<accession>A0AA37WSP2</accession>
<evidence type="ECO:0000256" key="1">
    <source>
        <dbReference type="SAM" id="SignalP"/>
    </source>
</evidence>
<dbReference type="EMBL" id="BSPL01000016">
    <property type="protein sequence ID" value="GLS70527.1"/>
    <property type="molecule type" value="Genomic_DNA"/>
</dbReference>